<dbReference type="EMBL" id="PVEM01000012">
    <property type="protein sequence ID" value="PTD05249.1"/>
    <property type="molecule type" value="Genomic_DNA"/>
</dbReference>
<gene>
    <name evidence="1" type="ORF">FCULG_00001294</name>
</gene>
<evidence type="ECO:0000313" key="2">
    <source>
        <dbReference type="Proteomes" id="UP000241587"/>
    </source>
</evidence>
<dbReference type="AlphaFoldDB" id="A0A2T4GNY7"/>
<name>A0A2T4GNY7_FUSCU</name>
<sequence length="100" mass="11818">MPKHATHRSQRTRATPYDRAHQTTIARLRVANERIEILKAELDATNTKRHIWKAKYNQMYELIDDMLKYAKGFIDGCEDDMEAKHAELGLRLQMIHLQKK</sequence>
<organism evidence="1 2">
    <name type="scientific">Fusarium culmorum</name>
    <dbReference type="NCBI Taxonomy" id="5516"/>
    <lineage>
        <taxon>Eukaryota</taxon>
        <taxon>Fungi</taxon>
        <taxon>Dikarya</taxon>
        <taxon>Ascomycota</taxon>
        <taxon>Pezizomycotina</taxon>
        <taxon>Sordariomycetes</taxon>
        <taxon>Hypocreomycetidae</taxon>
        <taxon>Hypocreales</taxon>
        <taxon>Nectriaceae</taxon>
        <taxon>Fusarium</taxon>
    </lineage>
</organism>
<proteinExistence type="predicted"/>
<dbReference type="Proteomes" id="UP000241587">
    <property type="component" value="Unassembled WGS sequence"/>
</dbReference>
<keyword evidence="2" id="KW-1185">Reference proteome</keyword>
<comment type="caution">
    <text evidence="1">The sequence shown here is derived from an EMBL/GenBank/DDBJ whole genome shotgun (WGS) entry which is preliminary data.</text>
</comment>
<protein>
    <submittedName>
        <fullName evidence="1">Uncharacterized protein</fullName>
    </submittedName>
</protein>
<dbReference type="OMA" id="PKHATHR"/>
<reference evidence="1 2" key="1">
    <citation type="submission" date="2018-02" db="EMBL/GenBank/DDBJ databases">
        <title>Fusarium culmorum secondary metabolites in fungal-bacterial-plant interactions.</title>
        <authorList>
            <person name="Schmidt R."/>
        </authorList>
    </citation>
    <scope>NUCLEOTIDE SEQUENCE [LARGE SCALE GENOMIC DNA]</scope>
    <source>
        <strain evidence="1 2">PV</strain>
    </source>
</reference>
<evidence type="ECO:0000313" key="1">
    <source>
        <dbReference type="EMBL" id="PTD05249.1"/>
    </source>
</evidence>
<dbReference type="OrthoDB" id="5072329at2759"/>
<accession>A0A2T4GNY7</accession>